<dbReference type="SUPFAM" id="SSF50156">
    <property type="entry name" value="PDZ domain-like"/>
    <property type="match status" value="1"/>
</dbReference>
<keyword evidence="3" id="KW-0378">Hydrolase</keyword>
<comment type="similarity">
    <text evidence="1">Belongs to the peptidase S1C family.</text>
</comment>
<dbReference type="SUPFAM" id="SSF50494">
    <property type="entry name" value="Trypsin-like serine proteases"/>
    <property type="match status" value="1"/>
</dbReference>
<evidence type="ECO:0000313" key="7">
    <source>
        <dbReference type="Proteomes" id="UP000238358"/>
    </source>
</evidence>
<protein>
    <submittedName>
        <fullName evidence="6">PDZ domain-containing protein</fullName>
    </submittedName>
</protein>
<dbReference type="GO" id="GO:0004252">
    <property type="term" value="F:serine-type endopeptidase activity"/>
    <property type="evidence" value="ECO:0007669"/>
    <property type="project" value="InterPro"/>
</dbReference>
<dbReference type="InterPro" id="IPR009003">
    <property type="entry name" value="Peptidase_S1_PA"/>
</dbReference>
<feature type="domain" description="PDZ" evidence="4">
    <location>
        <begin position="275"/>
        <end position="352"/>
    </location>
</feature>
<dbReference type="InterPro" id="IPR043504">
    <property type="entry name" value="Peptidase_S1_PA_chymotrypsin"/>
</dbReference>
<reference evidence="5 7" key="1">
    <citation type="journal article" date="2018" name="Genome Announc.">
        <title>Complete genomes of two Megasphaera elsdenii strains, NCIMB 702410 and ATCC 25940.</title>
        <authorList>
            <person name="Hatmaker E.A."/>
            <person name="O'Dell K."/>
            <person name="Riley L.A."/>
            <person name="Klingeman D.M."/>
            <person name="Guss A.M."/>
        </authorList>
    </citation>
    <scope>NUCLEOTIDE SEQUENCE [LARGE SCALE GENOMIC DNA]</scope>
    <source>
        <strain evidence="5 7">NCIMB702410</strain>
    </source>
</reference>
<dbReference type="Proteomes" id="UP000536773">
    <property type="component" value="Unassembled WGS sequence"/>
</dbReference>
<evidence type="ECO:0000313" key="5">
    <source>
        <dbReference type="EMBL" id="AVO27463.1"/>
    </source>
</evidence>
<dbReference type="SMART" id="SM00228">
    <property type="entry name" value="PDZ"/>
    <property type="match status" value="1"/>
</dbReference>
<proteinExistence type="inferred from homology"/>
<accession>A0A1M6S5K9</accession>
<dbReference type="AlphaFoldDB" id="A0A1M6S5K9"/>
<dbReference type="GO" id="GO:0006508">
    <property type="term" value="P:proteolysis"/>
    <property type="evidence" value="ECO:0007669"/>
    <property type="project" value="UniProtKB-KW"/>
</dbReference>
<dbReference type="Gene3D" id="2.30.42.10">
    <property type="match status" value="1"/>
</dbReference>
<evidence type="ECO:0000256" key="2">
    <source>
        <dbReference type="ARBA" id="ARBA00022670"/>
    </source>
</evidence>
<sequence>MMQRKHIITAAAAVVLIAVGVFGGFKIHDAFFTPSGTYNGTVNQLQEPSKSDSISDARNTAVVQAAKKVSPAVVGITTKVYNRDMFNRKVLVGEGVGSGVIFDKAGYIVTNNHVVGTAKTVIVSLADGQSTEGTVVGRDEKTDLAVVKIKMDNLPVAEFGDSDSLQVGEPAIAIGNPLGLEFQGTVTVGVISSLNRTIGAEGQSMKLIQTDAAINPGNSGGALVDADGKVIGINSAKISKEGVEGLGFAIPINAARPILQDLIQNGKVVRPYLGLYGLDQQMAARFGMRLNVPGIYVYKVAAGGPLDQAGLRHGDVILKLDGTDVKDFSALQSVMDKHNVGDSVSLDYTRNGSDHEVTVVLQESPQNDSSDQGDGTN</sequence>
<dbReference type="PANTHER" id="PTHR43343:SF3">
    <property type="entry name" value="PROTEASE DO-LIKE 8, CHLOROPLASTIC"/>
    <property type="match status" value="1"/>
</dbReference>
<dbReference type="InterPro" id="IPR001478">
    <property type="entry name" value="PDZ"/>
</dbReference>
<reference evidence="6 8" key="2">
    <citation type="submission" date="2020-04" db="EMBL/GenBank/DDBJ databases">
        <authorList>
            <person name="Hitch T.C.A."/>
            <person name="Wylensek D."/>
            <person name="Clavel T."/>
        </authorList>
    </citation>
    <scope>NUCLEOTIDE SEQUENCE [LARGE SCALE GENOMIC DNA]</scope>
    <source>
        <strain evidence="6 8">WCA-386-APC-2A</strain>
    </source>
</reference>
<evidence type="ECO:0000259" key="4">
    <source>
        <dbReference type="PROSITE" id="PS50106"/>
    </source>
</evidence>
<dbReference type="GeneID" id="97492002"/>
<dbReference type="InterPro" id="IPR051201">
    <property type="entry name" value="Chloro_Bact_Ser_Proteases"/>
</dbReference>
<evidence type="ECO:0000313" key="8">
    <source>
        <dbReference type="Proteomes" id="UP000536773"/>
    </source>
</evidence>
<organism evidence="6 8">
    <name type="scientific">Megasphaera elsdenii</name>
    <dbReference type="NCBI Taxonomy" id="907"/>
    <lineage>
        <taxon>Bacteria</taxon>
        <taxon>Bacillati</taxon>
        <taxon>Bacillota</taxon>
        <taxon>Negativicutes</taxon>
        <taxon>Veillonellales</taxon>
        <taxon>Veillonellaceae</taxon>
        <taxon>Megasphaera</taxon>
    </lineage>
</organism>
<dbReference type="OrthoDB" id="9758917at2"/>
<dbReference type="Pfam" id="PF13365">
    <property type="entry name" value="Trypsin_2"/>
    <property type="match status" value="1"/>
</dbReference>
<dbReference type="RefSeq" id="WP_014015991.1">
    <property type="nucleotide sequence ID" value="NZ_AP031433.1"/>
</dbReference>
<dbReference type="PANTHER" id="PTHR43343">
    <property type="entry name" value="PEPTIDASE S12"/>
    <property type="match status" value="1"/>
</dbReference>
<dbReference type="Pfam" id="PF13180">
    <property type="entry name" value="PDZ_2"/>
    <property type="match status" value="1"/>
</dbReference>
<dbReference type="Gene3D" id="2.40.10.10">
    <property type="entry name" value="Trypsin-like serine proteases"/>
    <property type="match status" value="2"/>
</dbReference>
<gene>
    <name evidence="5" type="ORF">C6Y28_07550</name>
    <name evidence="6" type="ORF">HG933_04915</name>
</gene>
<evidence type="ECO:0000256" key="1">
    <source>
        <dbReference type="ARBA" id="ARBA00010541"/>
    </source>
</evidence>
<dbReference type="PRINTS" id="PR00834">
    <property type="entry name" value="PROTEASES2C"/>
</dbReference>
<evidence type="ECO:0000313" key="6">
    <source>
        <dbReference type="EMBL" id="NMK38720.1"/>
    </source>
</evidence>
<name>A0A1M6S5K9_MEGEL</name>
<keyword evidence="2" id="KW-0645">Protease</keyword>
<dbReference type="EMBL" id="JABBJH010000005">
    <property type="protein sequence ID" value="NMK38720.1"/>
    <property type="molecule type" value="Genomic_DNA"/>
</dbReference>
<dbReference type="Proteomes" id="UP000238358">
    <property type="component" value="Chromosome"/>
</dbReference>
<evidence type="ECO:0000256" key="3">
    <source>
        <dbReference type="ARBA" id="ARBA00022801"/>
    </source>
</evidence>
<dbReference type="InterPro" id="IPR036034">
    <property type="entry name" value="PDZ_sf"/>
</dbReference>
<dbReference type="EMBL" id="CP027569">
    <property type="protein sequence ID" value="AVO27463.1"/>
    <property type="molecule type" value="Genomic_DNA"/>
</dbReference>
<dbReference type="InterPro" id="IPR001940">
    <property type="entry name" value="Peptidase_S1C"/>
</dbReference>
<dbReference type="PROSITE" id="PS50106">
    <property type="entry name" value="PDZ"/>
    <property type="match status" value="1"/>
</dbReference>